<evidence type="ECO:0000256" key="4">
    <source>
        <dbReference type="ARBA" id="ARBA00022692"/>
    </source>
</evidence>
<dbReference type="GO" id="GO:0000324">
    <property type="term" value="C:fungal-type vacuole"/>
    <property type="evidence" value="ECO:0007669"/>
    <property type="project" value="TreeGrafter"/>
</dbReference>
<dbReference type="PANTHER" id="PTHR31465">
    <property type="entry name" value="PROTEIN RTA1-RELATED"/>
    <property type="match status" value="1"/>
</dbReference>
<accession>A0A1G4MEG3</accession>
<evidence type="ECO:0000256" key="11">
    <source>
        <dbReference type="SAM" id="Phobius"/>
    </source>
</evidence>
<dbReference type="AlphaFoldDB" id="A0A1G4MEG3"/>
<keyword evidence="4 11" id="KW-0812">Transmembrane</keyword>
<dbReference type="PANTHER" id="PTHR31465:SF9">
    <property type="entry name" value="SPHINGOID LONG-CHAIN BASE TRANSPORTER RSB1"/>
    <property type="match status" value="1"/>
</dbReference>
<proteinExistence type="inferred from homology"/>
<dbReference type="GO" id="GO:0005886">
    <property type="term" value="C:plasma membrane"/>
    <property type="evidence" value="ECO:0007669"/>
    <property type="project" value="UniProtKB-SubCell"/>
</dbReference>
<evidence type="ECO:0000256" key="3">
    <source>
        <dbReference type="ARBA" id="ARBA00022475"/>
    </source>
</evidence>
<evidence type="ECO:0000256" key="6">
    <source>
        <dbReference type="ARBA" id="ARBA00023055"/>
    </source>
</evidence>
<dbReference type="InterPro" id="IPR007568">
    <property type="entry name" value="RTA1"/>
</dbReference>
<feature type="region of interest" description="Disordered" evidence="10">
    <location>
        <begin position="317"/>
        <end position="345"/>
    </location>
</feature>
<dbReference type="GO" id="GO:0006869">
    <property type="term" value="P:lipid transport"/>
    <property type="evidence" value="ECO:0007669"/>
    <property type="project" value="UniProtKB-KW"/>
</dbReference>
<sequence length="345" mass="39370">MLSAKFPQSEVPASESFYSGMVPNLRFNITMAVIFGILWLFHVVMGVWTKQYWFWVAFTCACTLEVLGYVGRALSHNDVMNMNDFLLQIICLTIAPVFTMGGIYYQLAKLIEIYGHKFALLSSPMAYSYIFICCDIVSLVVQAVGGGMAGMAVSQHTNGAEGDHIFVAGLAIQVASMSIFLFLWFHLLYKIFIETRMKHVGAQKFSWALLKISQDEIDYMYRPKYEFLRRNPRRWTFHWFTLALTAAVIFVFVRCIYRVIELAEGWSGYLITHEWYFIILDAVMMSCATLILSFFHPGFAFEGRKVSIKITNEKKAIENEEPSSSATSSIADQGSRYSMKPENQV</sequence>
<evidence type="ECO:0000313" key="13">
    <source>
        <dbReference type="Proteomes" id="UP000190831"/>
    </source>
</evidence>
<comment type="subcellular location">
    <subcellularLocation>
        <location evidence="1">Cell membrane</location>
        <topology evidence="1">Multi-pass membrane protein</topology>
    </subcellularLocation>
</comment>
<evidence type="ECO:0000256" key="2">
    <source>
        <dbReference type="ARBA" id="ARBA00009969"/>
    </source>
</evidence>
<comment type="similarity">
    <text evidence="2">Belongs to the lipid-translocating exporter (LTE) (TC 9.A.26.1) family.</text>
</comment>
<keyword evidence="6" id="KW-0813">Transport</keyword>
<feature type="transmembrane region" description="Helical" evidence="11">
    <location>
        <begin position="165"/>
        <end position="189"/>
    </location>
</feature>
<feature type="transmembrane region" description="Helical" evidence="11">
    <location>
        <begin position="275"/>
        <end position="295"/>
    </location>
</feature>
<dbReference type="STRING" id="4955.A0A1G4MEG3"/>
<keyword evidence="13" id="KW-1185">Reference proteome</keyword>
<evidence type="ECO:0000256" key="5">
    <source>
        <dbReference type="ARBA" id="ARBA00022989"/>
    </source>
</evidence>
<feature type="transmembrane region" description="Helical" evidence="11">
    <location>
        <begin position="25"/>
        <end position="45"/>
    </location>
</feature>
<protein>
    <recommendedName>
        <fullName evidence="9">Sphingoid long-chain base transporter RSB1</fullName>
    </recommendedName>
</protein>
<keyword evidence="7 11" id="KW-0472">Membrane</keyword>
<evidence type="ECO:0000256" key="8">
    <source>
        <dbReference type="ARBA" id="ARBA00037472"/>
    </source>
</evidence>
<dbReference type="Proteomes" id="UP000190831">
    <property type="component" value="Chromosome F"/>
</dbReference>
<dbReference type="OMA" id="THEWYFI"/>
<dbReference type="Pfam" id="PF04479">
    <property type="entry name" value="RTA1"/>
    <property type="match status" value="1"/>
</dbReference>
<evidence type="ECO:0000256" key="10">
    <source>
        <dbReference type="SAM" id="MobiDB-lite"/>
    </source>
</evidence>
<keyword evidence="3" id="KW-1003">Cell membrane</keyword>
<organism evidence="12 13">
    <name type="scientific">Lachancea fermentati</name>
    <name type="common">Zygosaccharomyces fermentati</name>
    <dbReference type="NCBI Taxonomy" id="4955"/>
    <lineage>
        <taxon>Eukaryota</taxon>
        <taxon>Fungi</taxon>
        <taxon>Dikarya</taxon>
        <taxon>Ascomycota</taxon>
        <taxon>Saccharomycotina</taxon>
        <taxon>Saccharomycetes</taxon>
        <taxon>Saccharomycetales</taxon>
        <taxon>Saccharomycetaceae</taxon>
        <taxon>Lachancea</taxon>
    </lineage>
</organism>
<keyword evidence="6" id="KW-0445">Lipid transport</keyword>
<feature type="transmembrane region" description="Helical" evidence="11">
    <location>
        <begin position="126"/>
        <end position="145"/>
    </location>
</feature>
<gene>
    <name evidence="12" type="ORF">LAFE_0F02234G</name>
</gene>
<keyword evidence="5 11" id="KW-1133">Transmembrane helix</keyword>
<evidence type="ECO:0000256" key="9">
    <source>
        <dbReference type="ARBA" id="ARBA00041117"/>
    </source>
</evidence>
<reference evidence="13" key="1">
    <citation type="submission" date="2016-03" db="EMBL/GenBank/DDBJ databases">
        <authorList>
            <person name="Devillers H."/>
        </authorList>
    </citation>
    <scope>NUCLEOTIDE SEQUENCE [LARGE SCALE GENOMIC DNA]</scope>
</reference>
<evidence type="ECO:0000256" key="1">
    <source>
        <dbReference type="ARBA" id="ARBA00004651"/>
    </source>
</evidence>
<name>A0A1G4MEG3_LACFM</name>
<feature type="transmembrane region" description="Helical" evidence="11">
    <location>
        <begin position="52"/>
        <end position="70"/>
    </location>
</feature>
<feature type="compositionally biased region" description="Polar residues" evidence="10">
    <location>
        <begin position="322"/>
        <end position="345"/>
    </location>
</feature>
<feature type="transmembrane region" description="Helical" evidence="11">
    <location>
        <begin position="85"/>
        <end position="105"/>
    </location>
</feature>
<dbReference type="OrthoDB" id="3358017at2759"/>
<feature type="transmembrane region" description="Helical" evidence="11">
    <location>
        <begin position="237"/>
        <end position="260"/>
    </location>
</feature>
<evidence type="ECO:0000256" key="7">
    <source>
        <dbReference type="ARBA" id="ARBA00023136"/>
    </source>
</evidence>
<comment type="function">
    <text evidence="8">Catalyzes the ATP-dependent translocation of sphingoid long-chain bases (LCBs) from the cytoplasmic site toward the extracytoplasmic side of the membrane (flip-flop). Involved in the establishment of the functional lipid asymmetry of the plasma membrane. Regulates intracellular levels of LCBs, sphingolipid precursors that are growth inhibitory at increased levels.</text>
</comment>
<dbReference type="EMBL" id="LT598490">
    <property type="protein sequence ID" value="SCW02247.1"/>
    <property type="molecule type" value="Genomic_DNA"/>
</dbReference>
<evidence type="ECO:0000313" key="12">
    <source>
        <dbReference type="EMBL" id="SCW02247.1"/>
    </source>
</evidence>